<comment type="catalytic activity">
    <reaction evidence="11">
        <text>(2R)-2,3-dihydroxy-3-methylbutanoate = 3-methyl-2-oxobutanoate + H2O</text>
        <dbReference type="Rhea" id="RHEA:24809"/>
        <dbReference type="ChEBI" id="CHEBI:11851"/>
        <dbReference type="ChEBI" id="CHEBI:15377"/>
        <dbReference type="ChEBI" id="CHEBI:49072"/>
        <dbReference type="EC" id="4.2.1.9"/>
    </reaction>
    <physiologicalReaction direction="left-to-right" evidence="11">
        <dbReference type="Rhea" id="RHEA:24810"/>
    </physiologicalReaction>
</comment>
<accession>A0A437KT13</accession>
<evidence type="ECO:0000256" key="5">
    <source>
        <dbReference type="ARBA" id="ARBA00022723"/>
    </source>
</evidence>
<evidence type="ECO:0000256" key="8">
    <source>
        <dbReference type="ARBA" id="ARBA00023014"/>
    </source>
</evidence>
<keyword evidence="19" id="KW-1185">Reference proteome</keyword>
<keyword evidence="7 15" id="KW-0408">Iron</keyword>
<dbReference type="OrthoDB" id="9807077at2"/>
<dbReference type="HAMAP" id="MF_00012">
    <property type="entry name" value="IlvD"/>
    <property type="match status" value="1"/>
</dbReference>
<dbReference type="Pfam" id="PF24877">
    <property type="entry name" value="ILV_EDD_C"/>
    <property type="match status" value="1"/>
</dbReference>
<dbReference type="GO" id="GO:0004160">
    <property type="term" value="F:dihydroxy-acid dehydratase activity"/>
    <property type="evidence" value="ECO:0007669"/>
    <property type="project" value="UniProtKB-UniRule"/>
</dbReference>
<comment type="pathway">
    <text evidence="12 15">Amino-acid biosynthesis; L-valine biosynthesis; L-valine from pyruvate: step 3/4.</text>
</comment>
<feature type="binding site" evidence="15">
    <location>
        <position position="50"/>
    </location>
    <ligand>
        <name>[2Fe-2S] cluster</name>
        <dbReference type="ChEBI" id="CHEBI:190135"/>
    </ligand>
</feature>
<gene>
    <name evidence="15 18" type="primary">ilvD</name>
    <name evidence="18" type="ORF">EOD40_10790</name>
</gene>
<dbReference type="AlphaFoldDB" id="A0A437KT13"/>
<dbReference type="PANTHER" id="PTHR21000:SF5">
    <property type="entry name" value="DIHYDROXY-ACID DEHYDRATASE, MITOCHONDRIAL"/>
    <property type="match status" value="1"/>
</dbReference>
<dbReference type="InterPro" id="IPR056740">
    <property type="entry name" value="ILV_EDD_C"/>
</dbReference>
<evidence type="ECO:0000259" key="17">
    <source>
        <dbReference type="Pfam" id="PF24877"/>
    </source>
</evidence>
<dbReference type="EC" id="4.2.1.9" evidence="14 15"/>
<organism evidence="18 19">
    <name type="scientific">Flavobacterium sufflavum</name>
    <dbReference type="NCBI Taxonomy" id="1921138"/>
    <lineage>
        <taxon>Bacteria</taxon>
        <taxon>Pseudomonadati</taxon>
        <taxon>Bacteroidota</taxon>
        <taxon>Flavobacteriia</taxon>
        <taxon>Flavobacteriales</taxon>
        <taxon>Flavobacteriaceae</taxon>
        <taxon>Flavobacterium</taxon>
    </lineage>
</organism>
<dbReference type="SUPFAM" id="SSF143975">
    <property type="entry name" value="IlvD/EDD N-terminal domain-like"/>
    <property type="match status" value="1"/>
</dbReference>
<comment type="caution">
    <text evidence="15">Lacks conserved residue(s) required for the propagation of feature annotation.</text>
</comment>
<evidence type="ECO:0000256" key="12">
    <source>
        <dbReference type="ARBA" id="ARBA00029436"/>
    </source>
</evidence>
<proteinExistence type="inferred from homology"/>
<dbReference type="Gene3D" id="3.50.30.80">
    <property type="entry name" value="IlvD/EDD C-terminal domain-like"/>
    <property type="match status" value="1"/>
</dbReference>
<comment type="pathway">
    <text evidence="13 15">Amino-acid biosynthesis; L-isoleucine biosynthesis; L-isoleucine from 2-oxobutanoate: step 3/4.</text>
</comment>
<keyword evidence="4 15" id="KW-0001">2Fe-2S</keyword>
<evidence type="ECO:0000256" key="7">
    <source>
        <dbReference type="ARBA" id="ARBA00023004"/>
    </source>
</evidence>
<dbReference type="InterPro" id="IPR000581">
    <property type="entry name" value="ILV_EDD_N"/>
</dbReference>
<sequence length="557" mass="59286">MELNKYSKTITQDETQPASQAMFYGIGLTEEDLKKAQVGIVSMGYDGNPCNMHLNDLAKDIKTGVWKEDLVGLIFNTIGVSDGISNGNDGMRFSLVSRDVIADSIETVMGAQWYDAMIAVPGCDKNMPGALMAMGRVNRPSIMVYGGSIHPGKWKGQDLNIVSAFEALGKKISNTITPEDFKGVIQNACPGAGACGGMYTANTMSSAIEALGMSLPYSSSNPALSPEKKQECVDAGKAIRILLEKDIKPRDIMTRKAFENAITMVAVLGGSTNAVMHLIAMAHSVGIELTLKDFQDISDKTPLLADLKPSGKYLMEDLHNVGGVPAVMKYLLKEGFLHGDCLTVTGKTIAENLASVPDLHDGQEVIFEIQKALKATGNIQILYGNIASEGCVAKISGKEGEFFEGTAVVFEGEKDVIRGIQAGEVKPGNVVIIRYCGPKGGPGMSEMLKPTSAIMGAGLGNTVALITDGRFSGGSHGFVVGHVTPEAYEGGGIALIENGDVITIDAVKNTINMKISDEEFAKRKANWKQPESPIKQGVLLKYMRSVSSASEGCVTDK</sequence>
<dbReference type="SUPFAM" id="SSF52016">
    <property type="entry name" value="LeuD/IlvD-like"/>
    <property type="match status" value="1"/>
</dbReference>
<comment type="cofactor">
    <cofactor evidence="1 15">
        <name>Mg(2+)</name>
        <dbReference type="ChEBI" id="CHEBI:18420"/>
    </cofactor>
</comment>
<dbReference type="InterPro" id="IPR020558">
    <property type="entry name" value="DiOHA_6PGluconate_deHydtase_CS"/>
</dbReference>
<keyword evidence="3 15" id="KW-0028">Amino-acid biosynthesis</keyword>
<evidence type="ECO:0000256" key="15">
    <source>
        <dbReference type="HAMAP-Rule" id="MF_00012"/>
    </source>
</evidence>
<comment type="similarity">
    <text evidence="2 15">Belongs to the IlvD/Edd family.</text>
</comment>
<evidence type="ECO:0000256" key="13">
    <source>
        <dbReference type="ARBA" id="ARBA00029437"/>
    </source>
</evidence>
<comment type="catalytic activity">
    <reaction evidence="15">
        <text>(2R,3R)-2,3-dihydroxy-3-methylpentanoate = (S)-3-methyl-2-oxopentanoate + H2O</text>
        <dbReference type="Rhea" id="RHEA:27694"/>
        <dbReference type="ChEBI" id="CHEBI:15377"/>
        <dbReference type="ChEBI" id="CHEBI:35146"/>
        <dbReference type="ChEBI" id="CHEBI:49258"/>
        <dbReference type="EC" id="4.2.1.9"/>
    </reaction>
</comment>
<keyword evidence="6 15" id="KW-0460">Magnesium</keyword>
<evidence type="ECO:0000313" key="19">
    <source>
        <dbReference type="Proteomes" id="UP000285211"/>
    </source>
</evidence>
<dbReference type="Pfam" id="PF00920">
    <property type="entry name" value="ILVD_EDD_N"/>
    <property type="match status" value="1"/>
</dbReference>
<dbReference type="RefSeq" id="WP_128195405.1">
    <property type="nucleotide sequence ID" value="NZ_SACJ01000006.1"/>
</dbReference>
<evidence type="ECO:0000256" key="1">
    <source>
        <dbReference type="ARBA" id="ARBA00001946"/>
    </source>
</evidence>
<keyword evidence="10 15" id="KW-0100">Branched-chain amino acid biosynthesis</keyword>
<comment type="subunit">
    <text evidence="15">Homodimer.</text>
</comment>
<feature type="binding site" evidence="15">
    <location>
        <position position="82"/>
    </location>
    <ligand>
        <name>Mg(2+)</name>
        <dbReference type="ChEBI" id="CHEBI:18420"/>
    </ligand>
</feature>
<evidence type="ECO:0000256" key="3">
    <source>
        <dbReference type="ARBA" id="ARBA00022605"/>
    </source>
</evidence>
<comment type="function">
    <text evidence="15">Functions in the biosynthesis of branched-chain amino acids. Catalyzes the dehydration of (2R,3R)-2,3-dihydroxy-3-methylpentanoate (2,3-dihydroxy-3-methylvalerate) into 2-oxo-3-methylpentanoate (2-oxo-3-methylvalerate) and of (2R)-2,3-dihydroxy-3-methylbutanoate (2,3-dihydroxyisovalerate) into 2-oxo-3-methylbutanoate (2-oxoisovalerate), the penultimate precursor to L-isoleucine and L-valine, respectively.</text>
</comment>
<dbReference type="GO" id="GO:0009097">
    <property type="term" value="P:isoleucine biosynthetic process"/>
    <property type="evidence" value="ECO:0007669"/>
    <property type="project" value="UniProtKB-UniRule"/>
</dbReference>
<evidence type="ECO:0000256" key="10">
    <source>
        <dbReference type="ARBA" id="ARBA00023304"/>
    </source>
</evidence>
<feature type="domain" description="Dihydroxy-acid/6-phosphogluconate dehydratase N-terminal" evidence="16">
    <location>
        <begin position="35"/>
        <end position="352"/>
    </location>
</feature>
<feature type="binding site" description="via carbamate group" evidence="15">
    <location>
        <position position="125"/>
    </location>
    <ligand>
        <name>Mg(2+)</name>
        <dbReference type="ChEBI" id="CHEBI:18420"/>
    </ligand>
</feature>
<dbReference type="PROSITE" id="PS00886">
    <property type="entry name" value="ILVD_EDD_1"/>
    <property type="match status" value="1"/>
</dbReference>
<evidence type="ECO:0000256" key="9">
    <source>
        <dbReference type="ARBA" id="ARBA00023239"/>
    </source>
</evidence>
<dbReference type="PANTHER" id="PTHR21000">
    <property type="entry name" value="DIHYDROXY-ACID DEHYDRATASE DAD"/>
    <property type="match status" value="1"/>
</dbReference>
<dbReference type="GO" id="GO:0009099">
    <property type="term" value="P:L-valine biosynthetic process"/>
    <property type="evidence" value="ECO:0007669"/>
    <property type="project" value="UniProtKB-UniRule"/>
</dbReference>
<evidence type="ECO:0000256" key="14">
    <source>
        <dbReference type="ARBA" id="ARBA00029490"/>
    </source>
</evidence>
<dbReference type="NCBIfam" id="NF002068">
    <property type="entry name" value="PRK00911.1"/>
    <property type="match status" value="1"/>
</dbReference>
<reference evidence="18 19" key="1">
    <citation type="submission" date="2019-01" db="EMBL/GenBank/DDBJ databases">
        <authorList>
            <person name="Chen W.-M."/>
        </authorList>
    </citation>
    <scope>NUCLEOTIDE SEQUENCE [LARGE SCALE GENOMIC DNA]</scope>
    <source>
        <strain evidence="18 19">BBQ-12</strain>
    </source>
</reference>
<evidence type="ECO:0000256" key="4">
    <source>
        <dbReference type="ARBA" id="ARBA00022714"/>
    </source>
</evidence>
<dbReference type="EMBL" id="SACJ01000006">
    <property type="protein sequence ID" value="RVT75251.1"/>
    <property type="molecule type" value="Genomic_DNA"/>
</dbReference>
<keyword evidence="8 15" id="KW-0411">Iron-sulfur</keyword>
<dbReference type="GO" id="GO:0051537">
    <property type="term" value="F:2 iron, 2 sulfur cluster binding"/>
    <property type="evidence" value="ECO:0007669"/>
    <property type="project" value="UniProtKB-UniRule"/>
</dbReference>
<dbReference type="GO" id="GO:0000287">
    <property type="term" value="F:magnesium ion binding"/>
    <property type="evidence" value="ECO:0007669"/>
    <property type="project" value="UniProtKB-UniRule"/>
</dbReference>
<dbReference type="UniPathway" id="UPA00049">
    <property type="reaction ID" value="UER00061"/>
</dbReference>
<evidence type="ECO:0000256" key="11">
    <source>
        <dbReference type="ARBA" id="ARBA00029304"/>
    </source>
</evidence>
<dbReference type="InterPro" id="IPR050165">
    <property type="entry name" value="DHAD_IlvD/Edd"/>
</dbReference>
<feature type="domain" description="Dihydroxy-acid/6-phosphogluconate dehydratase C-terminal" evidence="17">
    <location>
        <begin position="364"/>
        <end position="553"/>
    </location>
</feature>
<feature type="modified residue" description="N6-carboxylysine" evidence="15">
    <location>
        <position position="125"/>
    </location>
</feature>
<evidence type="ECO:0000256" key="6">
    <source>
        <dbReference type="ARBA" id="ARBA00022842"/>
    </source>
</evidence>
<feature type="active site" description="Proton acceptor" evidence="15">
    <location>
        <position position="472"/>
    </location>
</feature>
<evidence type="ECO:0000313" key="18">
    <source>
        <dbReference type="EMBL" id="RVT75251.1"/>
    </source>
</evidence>
<dbReference type="FunFam" id="3.50.30.80:FF:000001">
    <property type="entry name" value="Dihydroxy-acid dehydratase"/>
    <property type="match status" value="1"/>
</dbReference>
<dbReference type="InterPro" id="IPR004404">
    <property type="entry name" value="DihydroxyA_deHydtase"/>
</dbReference>
<feature type="binding site" evidence="15">
    <location>
        <position position="124"/>
    </location>
    <ligand>
        <name>Mg(2+)</name>
        <dbReference type="ChEBI" id="CHEBI:18420"/>
    </ligand>
</feature>
<dbReference type="InterPro" id="IPR042096">
    <property type="entry name" value="Dihydro-acid_dehy_C"/>
</dbReference>
<protein>
    <recommendedName>
        <fullName evidence="14 15">Dihydroxy-acid dehydratase</fullName>
        <shortName evidence="15">DAD</shortName>
        <ecNumber evidence="14 15">4.2.1.9</ecNumber>
    </recommendedName>
</protein>
<feature type="binding site" evidence="15">
    <location>
        <position position="446"/>
    </location>
    <ligand>
        <name>Mg(2+)</name>
        <dbReference type="ChEBI" id="CHEBI:18420"/>
    </ligand>
</feature>
<dbReference type="UniPathway" id="UPA00047">
    <property type="reaction ID" value="UER00057"/>
</dbReference>
<comment type="caution">
    <text evidence="18">The sequence shown here is derived from an EMBL/GenBank/DDBJ whole genome shotgun (WGS) entry which is preliminary data.</text>
</comment>
<keyword evidence="9 15" id="KW-0456">Lyase</keyword>
<dbReference type="PROSITE" id="PS00887">
    <property type="entry name" value="ILVD_EDD_2"/>
    <property type="match status" value="1"/>
</dbReference>
<comment type="cofactor">
    <cofactor evidence="15">
        <name>[2Fe-2S] cluster</name>
        <dbReference type="ChEBI" id="CHEBI:190135"/>
    </cofactor>
    <text evidence="15">Binds 1 [2Fe-2S] cluster per subunit. This cluster acts as a Lewis acid cofactor.</text>
</comment>
<keyword evidence="5 15" id="KW-0479">Metal-binding</keyword>
<dbReference type="InterPro" id="IPR037237">
    <property type="entry name" value="IlvD/EDD_N"/>
</dbReference>
<evidence type="ECO:0000259" key="16">
    <source>
        <dbReference type="Pfam" id="PF00920"/>
    </source>
</evidence>
<dbReference type="NCBIfam" id="TIGR00110">
    <property type="entry name" value="ilvD"/>
    <property type="match status" value="1"/>
</dbReference>
<dbReference type="Proteomes" id="UP000285211">
    <property type="component" value="Unassembled WGS sequence"/>
</dbReference>
<name>A0A437KT13_9FLAO</name>
<evidence type="ECO:0000256" key="2">
    <source>
        <dbReference type="ARBA" id="ARBA00006486"/>
    </source>
</evidence>